<evidence type="ECO:0000313" key="2">
    <source>
        <dbReference type="EMBL" id="ACL63376.1"/>
    </source>
</evidence>
<proteinExistence type="predicted"/>
<name>B8J6Z5_ANAD2</name>
<keyword evidence="3" id="KW-1185">Reference proteome</keyword>
<evidence type="ECO:0000313" key="3">
    <source>
        <dbReference type="Proteomes" id="UP000007089"/>
    </source>
</evidence>
<reference evidence="2" key="1">
    <citation type="submission" date="2009-01" db="EMBL/GenBank/DDBJ databases">
        <title>Complete sequence of Anaeromyxobacter dehalogenans 2CP-1.</title>
        <authorList>
            <consortium name="US DOE Joint Genome Institute"/>
            <person name="Lucas S."/>
            <person name="Copeland A."/>
            <person name="Lapidus A."/>
            <person name="Glavina del Rio T."/>
            <person name="Dalin E."/>
            <person name="Tice H."/>
            <person name="Bruce D."/>
            <person name="Goodwin L."/>
            <person name="Pitluck S."/>
            <person name="Saunders E."/>
            <person name="Brettin T."/>
            <person name="Detter J.C."/>
            <person name="Han C."/>
            <person name="Larimer F."/>
            <person name="Land M."/>
            <person name="Hauser L."/>
            <person name="Kyrpides N."/>
            <person name="Ovchinnikova G."/>
            <person name="Beliaev A.S."/>
            <person name="Richardson P."/>
        </authorList>
    </citation>
    <scope>NUCLEOTIDE SEQUENCE</scope>
    <source>
        <strain evidence="2">2CP-1</strain>
    </source>
</reference>
<feature type="compositionally biased region" description="Basic and acidic residues" evidence="1">
    <location>
        <begin position="20"/>
        <end position="34"/>
    </location>
</feature>
<feature type="compositionally biased region" description="Pro residues" evidence="1">
    <location>
        <begin position="1"/>
        <end position="17"/>
    </location>
</feature>
<feature type="compositionally biased region" description="Low complexity" evidence="1">
    <location>
        <begin position="132"/>
        <end position="164"/>
    </location>
</feature>
<dbReference type="AlphaFoldDB" id="B8J6Z5"/>
<dbReference type="RefSeq" id="WP_012631470.1">
    <property type="nucleotide sequence ID" value="NC_011891.1"/>
</dbReference>
<dbReference type="NCBIfam" id="NF041621">
    <property type="entry name" value="MXAN_5187_C_dom"/>
    <property type="match status" value="1"/>
</dbReference>
<dbReference type="KEGG" id="acp:A2cp1_0015"/>
<feature type="region of interest" description="Disordered" evidence="1">
    <location>
        <begin position="125"/>
        <end position="177"/>
    </location>
</feature>
<dbReference type="Proteomes" id="UP000007089">
    <property type="component" value="Chromosome"/>
</dbReference>
<dbReference type="HOGENOM" id="CLU_1336463_0_0_7"/>
<evidence type="ECO:0000256" key="1">
    <source>
        <dbReference type="SAM" id="MobiDB-lite"/>
    </source>
</evidence>
<dbReference type="EMBL" id="CP001359">
    <property type="protein sequence ID" value="ACL63376.1"/>
    <property type="molecule type" value="Genomic_DNA"/>
</dbReference>
<organism evidence="2 3">
    <name type="scientific">Anaeromyxobacter dehalogenans (strain ATCC BAA-258 / DSM 21875 / 2CP-1)</name>
    <dbReference type="NCBI Taxonomy" id="455488"/>
    <lineage>
        <taxon>Bacteria</taxon>
        <taxon>Pseudomonadati</taxon>
        <taxon>Myxococcota</taxon>
        <taxon>Myxococcia</taxon>
        <taxon>Myxococcales</taxon>
        <taxon>Cystobacterineae</taxon>
        <taxon>Anaeromyxobacteraceae</taxon>
        <taxon>Anaeromyxobacter</taxon>
    </lineage>
</organism>
<accession>B8J6Z5</accession>
<sequence>MALPPQKPGRPAGPPPSAEEAARAARHATDELTDETAKLEEELEALKARYEQYFLGTERREPAHWRDEVRKKVLRLKGAFTRNTGLRFRIQSLHARYLSYERLWQRSVREREEGTYRRDLLKARRHAREAEGTPAAAAASATPAPGSASASPRVESPAAVARPSATPPPAPSAAGGDEARMRALYDAYISAKKQCHEDVSRLSYDVVARSVAKQVPEVMARFKAKSVDFRVEVKDGKAILKAIPRV</sequence>
<protein>
    <submittedName>
        <fullName evidence="2">Uncharacterized protein</fullName>
    </submittedName>
</protein>
<gene>
    <name evidence="2" type="ordered locus">A2cp1_0015</name>
</gene>
<feature type="region of interest" description="Disordered" evidence="1">
    <location>
        <begin position="1"/>
        <end position="34"/>
    </location>
</feature>